<keyword evidence="2" id="KW-0648">Protein biosynthesis</keyword>
<dbReference type="GO" id="GO:0003743">
    <property type="term" value="F:translation initiation factor activity"/>
    <property type="evidence" value="ECO:0007669"/>
    <property type="project" value="UniProtKB-KW"/>
</dbReference>
<organism evidence="2 3">
    <name type="scientific">Labeo rohita</name>
    <name type="common">Indian major carp</name>
    <name type="synonym">Cyprinus rohita</name>
    <dbReference type="NCBI Taxonomy" id="84645"/>
    <lineage>
        <taxon>Eukaryota</taxon>
        <taxon>Metazoa</taxon>
        <taxon>Chordata</taxon>
        <taxon>Craniata</taxon>
        <taxon>Vertebrata</taxon>
        <taxon>Euteleostomi</taxon>
        <taxon>Actinopterygii</taxon>
        <taxon>Neopterygii</taxon>
        <taxon>Teleostei</taxon>
        <taxon>Ostariophysi</taxon>
        <taxon>Cypriniformes</taxon>
        <taxon>Cyprinidae</taxon>
        <taxon>Labeoninae</taxon>
        <taxon>Labeonini</taxon>
        <taxon>Labeo</taxon>
    </lineage>
</organism>
<feature type="region of interest" description="Disordered" evidence="1">
    <location>
        <begin position="37"/>
        <end position="125"/>
    </location>
</feature>
<evidence type="ECO:0000313" key="3">
    <source>
        <dbReference type="Proteomes" id="UP000290572"/>
    </source>
</evidence>
<proteinExistence type="predicted"/>
<keyword evidence="2" id="KW-0396">Initiation factor</keyword>
<dbReference type="Proteomes" id="UP000290572">
    <property type="component" value="Unassembled WGS sequence"/>
</dbReference>
<feature type="compositionally biased region" description="Low complexity" evidence="1">
    <location>
        <begin position="101"/>
        <end position="110"/>
    </location>
</feature>
<gene>
    <name evidence="2" type="ORF">ROHU_033176</name>
</gene>
<comment type="caution">
    <text evidence="2">The sequence shown here is derived from an EMBL/GenBank/DDBJ whole genome shotgun (WGS) entry which is preliminary data.</text>
</comment>
<dbReference type="EMBL" id="QBIY01013388">
    <property type="protein sequence ID" value="RXN05865.1"/>
    <property type="molecule type" value="Genomic_DNA"/>
</dbReference>
<evidence type="ECO:0000256" key="1">
    <source>
        <dbReference type="SAM" id="MobiDB-lite"/>
    </source>
</evidence>
<name>A0A498LK54_LABRO</name>
<dbReference type="AlphaFoldDB" id="A0A498LK54"/>
<protein>
    <submittedName>
        <fullName evidence="2">Translation initiation factor IF-2-like protein</fullName>
    </submittedName>
</protein>
<evidence type="ECO:0000313" key="2">
    <source>
        <dbReference type="EMBL" id="RXN05865.1"/>
    </source>
</evidence>
<keyword evidence="3" id="KW-1185">Reference proteome</keyword>
<sequence length="125" mass="13130">MKAKGAPGAYHAAGQAATALHAMASLQVYQAQALKHVHEGGPDQGDMQDLRAATTDKGDGTFPWPGDVHSCGPGATPMADPGSDGRRRQSSLSPISPPSPRAAYSATPSRTLPSNSRRSRSRRRR</sequence>
<accession>A0A498LK54</accession>
<reference evidence="2 3" key="1">
    <citation type="submission" date="2018-03" db="EMBL/GenBank/DDBJ databases">
        <title>Draft genome sequence of Rohu Carp (Labeo rohita).</title>
        <authorList>
            <person name="Das P."/>
            <person name="Kushwaha B."/>
            <person name="Joshi C.G."/>
            <person name="Kumar D."/>
            <person name="Nagpure N.S."/>
            <person name="Sahoo L."/>
            <person name="Das S.P."/>
            <person name="Bit A."/>
            <person name="Patnaik S."/>
            <person name="Meher P.K."/>
            <person name="Jayasankar P."/>
            <person name="Koringa P.G."/>
            <person name="Patel N.V."/>
            <person name="Hinsu A.T."/>
            <person name="Kumar R."/>
            <person name="Pandey M."/>
            <person name="Agarwal S."/>
            <person name="Srivastava S."/>
            <person name="Singh M."/>
            <person name="Iquebal M.A."/>
            <person name="Jaiswal S."/>
            <person name="Angadi U.B."/>
            <person name="Kumar N."/>
            <person name="Raza M."/>
            <person name="Shah T.M."/>
            <person name="Rai A."/>
            <person name="Jena J.K."/>
        </authorList>
    </citation>
    <scope>NUCLEOTIDE SEQUENCE [LARGE SCALE GENOMIC DNA]</scope>
    <source>
        <strain evidence="2">DASCIFA01</strain>
        <tissue evidence="2">Testis</tissue>
    </source>
</reference>